<dbReference type="Pfam" id="PF00171">
    <property type="entry name" value="Aldedh"/>
    <property type="match status" value="1"/>
</dbReference>
<dbReference type="STRING" id="861298.SAMN04488136_13843"/>
<keyword evidence="1" id="KW-0560">Oxidoreductase</keyword>
<dbReference type="Gene3D" id="3.40.605.10">
    <property type="entry name" value="Aldehyde Dehydrogenase, Chain A, domain 1"/>
    <property type="match status" value="1"/>
</dbReference>
<reference evidence="4 5" key="1">
    <citation type="submission" date="2016-10" db="EMBL/GenBank/DDBJ databases">
        <authorList>
            <person name="de Groot N.N."/>
        </authorList>
    </citation>
    <scope>NUCLEOTIDE SEQUENCE [LARGE SCALE GENOMIC DNA]</scope>
    <source>
        <strain evidence="4 5">CGMCC 1.10228</strain>
    </source>
</reference>
<name>A0A1G8GKP9_9VIBR</name>
<evidence type="ECO:0000313" key="4">
    <source>
        <dbReference type="EMBL" id="SDH94995.1"/>
    </source>
</evidence>
<dbReference type="Gene3D" id="3.40.309.10">
    <property type="entry name" value="Aldehyde Dehydrogenase, Chain A, domain 2"/>
    <property type="match status" value="1"/>
</dbReference>
<dbReference type="InterPro" id="IPR012408">
    <property type="entry name" value="Acetald_propionald_DH-rel"/>
</dbReference>
<dbReference type="AlphaFoldDB" id="A0A1G8GKP9"/>
<evidence type="ECO:0000259" key="3">
    <source>
        <dbReference type="Pfam" id="PF00171"/>
    </source>
</evidence>
<evidence type="ECO:0000256" key="2">
    <source>
        <dbReference type="ARBA" id="ARBA00023027"/>
    </source>
</evidence>
<sequence length="473" mass="50107">MSDQSSTISSEQLEGLIRSILSEKLTAPAQSQTAASGDVAIFADVDSAIRAARQAYLQYHQLPLKCRSAIITAIREQLADDVTQLAEQAVEETGMGNVGDKILKNRLALEKTPGVEDLKTTALTGDDGMVLFEYSPFGVIGSITPSTNPTETIINNSISMLAAGNAIYFSPHPGAKNLSIWLIEKIEALIYKTCGVRNLVVTVAEPSFDNTQKMMAHPDIAVLAVTGGPAIVTMALKSGKKTIGAGAGNPPCLVDETAEIVKAAQDIVSGASLDNNLPCIAEKAVVVVDAVADQLIAQMREYGALLISEPQQVSALKAACVVDGKINRKLIGKDPQVILQTAGLHCPAKAPKLLIVETPADDPLMMLEQLMPVLPIARVADFEQGLALALKVEGGLHHTATMHSQNVSRLNKVAQLMQTSIFVKNGPSYAGIGYGAEGFNTFTIATPTGEGTTSAKTFCRLRRCTLTNGFSIR</sequence>
<feature type="domain" description="Aldehyde dehydrogenase" evidence="3">
    <location>
        <begin position="26"/>
        <end position="427"/>
    </location>
</feature>
<dbReference type="SUPFAM" id="SSF53720">
    <property type="entry name" value="ALDH-like"/>
    <property type="match status" value="1"/>
</dbReference>
<dbReference type="EMBL" id="FNDD01000038">
    <property type="protein sequence ID" value="SDH94995.1"/>
    <property type="molecule type" value="Genomic_DNA"/>
</dbReference>
<dbReference type="InterPro" id="IPR016161">
    <property type="entry name" value="Ald_DH/histidinol_DH"/>
</dbReference>
<keyword evidence="2" id="KW-0520">NAD</keyword>
<evidence type="ECO:0000256" key="1">
    <source>
        <dbReference type="ARBA" id="ARBA00023002"/>
    </source>
</evidence>
<dbReference type="GO" id="GO:0008774">
    <property type="term" value="F:acetaldehyde dehydrogenase (acetylating) activity"/>
    <property type="evidence" value="ECO:0007669"/>
    <property type="project" value="InterPro"/>
</dbReference>
<dbReference type="InterPro" id="IPR016162">
    <property type="entry name" value="Ald_DH_N"/>
</dbReference>
<dbReference type="CDD" id="cd07121">
    <property type="entry name" value="ALDH_EutE"/>
    <property type="match status" value="1"/>
</dbReference>
<evidence type="ECO:0000313" key="5">
    <source>
        <dbReference type="Proteomes" id="UP000198854"/>
    </source>
</evidence>
<proteinExistence type="predicted"/>
<accession>A0A1G8GKP9</accession>
<keyword evidence="5" id="KW-1185">Reference proteome</keyword>
<dbReference type="InterPro" id="IPR015590">
    <property type="entry name" value="Aldehyde_DH_dom"/>
</dbReference>
<dbReference type="PANTHER" id="PTHR11699">
    <property type="entry name" value="ALDEHYDE DEHYDROGENASE-RELATED"/>
    <property type="match status" value="1"/>
</dbReference>
<dbReference type="RefSeq" id="WP_281241247.1">
    <property type="nucleotide sequence ID" value="NZ_FNDD01000038.1"/>
</dbReference>
<dbReference type="NCBIfam" id="NF011927">
    <property type="entry name" value="PRK15398.1"/>
    <property type="match status" value="1"/>
</dbReference>
<protein>
    <submittedName>
        <fullName evidence="4">Propionaldehyde dehydrogenase</fullName>
    </submittedName>
</protein>
<dbReference type="InterPro" id="IPR016163">
    <property type="entry name" value="Ald_DH_C"/>
</dbReference>
<dbReference type="PIRSF" id="PIRSF036410">
    <property type="entry name" value="EutE_PduP"/>
    <property type="match status" value="1"/>
</dbReference>
<gene>
    <name evidence="4" type="ORF">SAMN04488136_13843</name>
</gene>
<organism evidence="4 5">
    <name type="scientific">Vibrio xiamenensis</name>
    <dbReference type="NCBI Taxonomy" id="861298"/>
    <lineage>
        <taxon>Bacteria</taxon>
        <taxon>Pseudomonadati</taxon>
        <taxon>Pseudomonadota</taxon>
        <taxon>Gammaproteobacteria</taxon>
        <taxon>Vibrionales</taxon>
        <taxon>Vibrionaceae</taxon>
        <taxon>Vibrio</taxon>
    </lineage>
</organism>
<dbReference type="Proteomes" id="UP000198854">
    <property type="component" value="Unassembled WGS sequence"/>
</dbReference>